<dbReference type="HAMAP" id="MF_01415">
    <property type="entry name" value="K_H_efflux_KefG"/>
    <property type="match status" value="1"/>
</dbReference>
<dbReference type="AlphaFoldDB" id="A0A2U3BAH4"/>
<comment type="catalytic activity">
    <reaction evidence="6">
        <text>a quinone + NADPH + H(+) = a quinol + NADP(+)</text>
        <dbReference type="Rhea" id="RHEA:46164"/>
        <dbReference type="ChEBI" id="CHEBI:15378"/>
        <dbReference type="ChEBI" id="CHEBI:24646"/>
        <dbReference type="ChEBI" id="CHEBI:57783"/>
        <dbReference type="ChEBI" id="CHEBI:58349"/>
        <dbReference type="ChEBI" id="CHEBI:132124"/>
        <dbReference type="EC" id="1.6.5.2"/>
    </reaction>
</comment>
<dbReference type="RefSeq" id="WP_109319768.1">
    <property type="nucleotide sequence ID" value="NZ_QFWT01000004.1"/>
</dbReference>
<keyword evidence="5 6" id="KW-0472">Membrane</keyword>
<evidence type="ECO:0000256" key="4">
    <source>
        <dbReference type="ARBA" id="ARBA00023027"/>
    </source>
</evidence>
<dbReference type="SUPFAM" id="SSF52218">
    <property type="entry name" value="Flavoproteins"/>
    <property type="match status" value="1"/>
</dbReference>
<dbReference type="OrthoDB" id="9798454at2"/>
<comment type="subunit">
    <text evidence="6">Interacts with KefB.</text>
</comment>
<dbReference type="InterPro" id="IPR003680">
    <property type="entry name" value="Flavodoxin_fold"/>
</dbReference>
<evidence type="ECO:0000256" key="7">
    <source>
        <dbReference type="SAM" id="MobiDB-lite"/>
    </source>
</evidence>
<evidence type="ECO:0000256" key="6">
    <source>
        <dbReference type="HAMAP-Rule" id="MF_01415"/>
    </source>
</evidence>
<evidence type="ECO:0000256" key="3">
    <source>
        <dbReference type="ARBA" id="ARBA00023002"/>
    </source>
</evidence>
<accession>A0A2U3BAH4</accession>
<proteinExistence type="inferred from homology"/>
<dbReference type="InterPro" id="IPR023947">
    <property type="entry name" value="K_H_efflux_KefG"/>
</dbReference>
<evidence type="ECO:0000256" key="5">
    <source>
        <dbReference type="ARBA" id="ARBA00023136"/>
    </source>
</evidence>
<comment type="catalytic activity">
    <reaction evidence="6">
        <text>a quinone + NADH + H(+) = a quinol + NAD(+)</text>
        <dbReference type="Rhea" id="RHEA:46160"/>
        <dbReference type="ChEBI" id="CHEBI:15378"/>
        <dbReference type="ChEBI" id="CHEBI:24646"/>
        <dbReference type="ChEBI" id="CHEBI:57540"/>
        <dbReference type="ChEBI" id="CHEBI:57945"/>
        <dbReference type="ChEBI" id="CHEBI:132124"/>
        <dbReference type="EC" id="1.6.5.2"/>
    </reaction>
</comment>
<reference evidence="9 10" key="1">
    <citation type="submission" date="2018-05" db="EMBL/GenBank/DDBJ databases">
        <title>Vibrio limimaris sp. nov., isolated from marine sediment.</title>
        <authorList>
            <person name="Li C.-M."/>
        </authorList>
    </citation>
    <scope>NUCLEOTIDE SEQUENCE [LARGE SCALE GENOMIC DNA]</scope>
    <source>
        <strain evidence="9 10">E4404</strain>
    </source>
</reference>
<keyword evidence="10" id="KW-1185">Reference proteome</keyword>
<dbReference type="PANTHER" id="PTHR47307:SF1">
    <property type="entry name" value="GLUTATHIONE-REGULATED POTASSIUM-EFFLUX SYSTEM ANCILLARY PROTEIN KEFG"/>
    <property type="match status" value="1"/>
</dbReference>
<dbReference type="GO" id="GO:0005886">
    <property type="term" value="C:plasma membrane"/>
    <property type="evidence" value="ECO:0007669"/>
    <property type="project" value="UniProtKB-SubCell"/>
</dbReference>
<comment type="similarity">
    <text evidence="6">Belongs to the NAD(P)H dehydrogenase (quinone) family. KefG subfamily.</text>
</comment>
<dbReference type="Gene3D" id="3.40.50.360">
    <property type="match status" value="1"/>
</dbReference>
<sequence length="215" mass="24489">MPENNYSSVEGTPPRILLIYVHPDPDASVANKAILSQVKDLPNVTFHDLYAHYPDFFINVKHEHELLLSHDIIVFQHPLYMYSCPALLKEWLDRVLGKGFAFGKGCALKDKYWRSVITAGGAKKAFGASGYNRYPMEEILQPFELTAALCQMHWIEPLVLYWARHASTAELQEHARLYRQWMLNPLDDGRADCTTDAKGSQQAKNSPEVENGNDR</sequence>
<dbReference type="FunFam" id="3.40.50.360:FF:000013">
    <property type="entry name" value="Glutathione-regulated potassium-efflux system ancillary protein KefG"/>
    <property type="match status" value="1"/>
</dbReference>
<keyword evidence="3 6" id="KW-0560">Oxidoreductase</keyword>
<evidence type="ECO:0000313" key="10">
    <source>
        <dbReference type="Proteomes" id="UP000245362"/>
    </source>
</evidence>
<evidence type="ECO:0000259" key="8">
    <source>
        <dbReference type="Pfam" id="PF02525"/>
    </source>
</evidence>
<gene>
    <name evidence="6" type="primary">kefG</name>
    <name evidence="9" type="ORF">DI392_09490</name>
</gene>
<dbReference type="EC" id="1.6.5.2" evidence="6"/>
<dbReference type="GO" id="GO:1901381">
    <property type="term" value="P:positive regulation of potassium ion transmembrane transport"/>
    <property type="evidence" value="ECO:0007669"/>
    <property type="project" value="UniProtKB-UniRule"/>
</dbReference>
<keyword evidence="2 6" id="KW-0997">Cell inner membrane</keyword>
<dbReference type="Proteomes" id="UP000245362">
    <property type="component" value="Unassembled WGS sequence"/>
</dbReference>
<evidence type="ECO:0000256" key="1">
    <source>
        <dbReference type="ARBA" id="ARBA00022475"/>
    </source>
</evidence>
<organism evidence="9 10">
    <name type="scientific">Vibrio albus</name>
    <dbReference type="NCBI Taxonomy" id="2200953"/>
    <lineage>
        <taxon>Bacteria</taxon>
        <taxon>Pseudomonadati</taxon>
        <taxon>Pseudomonadota</taxon>
        <taxon>Gammaproteobacteria</taxon>
        <taxon>Vibrionales</taxon>
        <taxon>Vibrionaceae</taxon>
        <taxon>Vibrio</taxon>
    </lineage>
</organism>
<dbReference type="PANTHER" id="PTHR47307">
    <property type="entry name" value="GLUTATHIONE-REGULATED POTASSIUM-EFFLUX SYSTEM ANCILLARY PROTEIN KEFG"/>
    <property type="match status" value="1"/>
</dbReference>
<keyword evidence="1 6" id="KW-1003">Cell membrane</keyword>
<dbReference type="NCBIfam" id="NF003430">
    <property type="entry name" value="PRK04930.1"/>
    <property type="match status" value="1"/>
</dbReference>
<protein>
    <recommendedName>
        <fullName evidence="6">Glutathione-regulated potassium-efflux system ancillary protein KefG</fullName>
    </recommendedName>
    <alternativeName>
        <fullName evidence="6">Putative quinone oxidoreductase KefG</fullName>
        <ecNumber evidence="6">1.6.5.2</ecNumber>
    </alternativeName>
</protein>
<evidence type="ECO:0000313" key="9">
    <source>
        <dbReference type="EMBL" id="PWI33788.1"/>
    </source>
</evidence>
<comment type="function">
    <text evidence="6">Regulatory subunit of a potassium efflux system that confers protection against electrophiles. Required for full activity of KefB.</text>
</comment>
<dbReference type="GO" id="GO:0050136">
    <property type="term" value="F:NADH dehydrogenase (quinone) (non-electrogenic) activity"/>
    <property type="evidence" value="ECO:0007669"/>
    <property type="project" value="RHEA"/>
</dbReference>
<dbReference type="GO" id="GO:0009055">
    <property type="term" value="F:electron transfer activity"/>
    <property type="evidence" value="ECO:0007669"/>
    <property type="project" value="TreeGrafter"/>
</dbReference>
<dbReference type="GO" id="GO:0008753">
    <property type="term" value="F:NADPH dehydrogenase (quinone) activity"/>
    <property type="evidence" value="ECO:0007669"/>
    <property type="project" value="RHEA"/>
</dbReference>
<dbReference type="EMBL" id="QFWT01000004">
    <property type="protein sequence ID" value="PWI33788.1"/>
    <property type="molecule type" value="Genomic_DNA"/>
</dbReference>
<dbReference type="InterPro" id="IPR046980">
    <property type="entry name" value="KefG/KefF"/>
</dbReference>
<feature type="domain" description="Flavodoxin-like fold" evidence="8">
    <location>
        <begin position="15"/>
        <end position="180"/>
    </location>
</feature>
<keyword evidence="4 6" id="KW-0520">NAD</keyword>
<dbReference type="InterPro" id="IPR029039">
    <property type="entry name" value="Flavoprotein-like_sf"/>
</dbReference>
<evidence type="ECO:0000256" key="2">
    <source>
        <dbReference type="ARBA" id="ARBA00022519"/>
    </source>
</evidence>
<feature type="region of interest" description="Disordered" evidence="7">
    <location>
        <begin position="192"/>
        <end position="215"/>
    </location>
</feature>
<dbReference type="Pfam" id="PF02525">
    <property type="entry name" value="Flavodoxin_2"/>
    <property type="match status" value="1"/>
</dbReference>
<comment type="subcellular location">
    <subcellularLocation>
        <location evidence="6">Cell inner membrane</location>
        <topology evidence="6">Peripheral membrane protein</topology>
        <orientation evidence="6">Cytoplasmic side</orientation>
    </subcellularLocation>
</comment>
<dbReference type="GO" id="GO:0006813">
    <property type="term" value="P:potassium ion transport"/>
    <property type="evidence" value="ECO:0007669"/>
    <property type="project" value="InterPro"/>
</dbReference>
<dbReference type="GO" id="GO:0010181">
    <property type="term" value="F:FMN binding"/>
    <property type="evidence" value="ECO:0007669"/>
    <property type="project" value="TreeGrafter"/>
</dbReference>
<name>A0A2U3BAH4_9VIBR</name>
<comment type="caution">
    <text evidence="9">The sequence shown here is derived from an EMBL/GenBank/DDBJ whole genome shotgun (WGS) entry which is preliminary data.</text>
</comment>